<evidence type="ECO:0000256" key="3">
    <source>
        <dbReference type="ARBA" id="ARBA00022448"/>
    </source>
</evidence>
<feature type="transmembrane region" description="Helical" evidence="8">
    <location>
        <begin position="387"/>
        <end position="412"/>
    </location>
</feature>
<keyword evidence="5 8" id="KW-1133">Transmembrane helix</keyword>
<comment type="caution">
    <text evidence="10">The sequence shown here is derived from an EMBL/GenBank/DDBJ whole genome shotgun (WGS) entry which is preliminary data.</text>
</comment>
<feature type="transmembrane region" description="Helical" evidence="8">
    <location>
        <begin position="203"/>
        <end position="225"/>
    </location>
</feature>
<feature type="domain" description="Major facilitator superfamily (MFS) profile" evidence="9">
    <location>
        <begin position="50"/>
        <end position="479"/>
    </location>
</feature>
<evidence type="ECO:0000256" key="7">
    <source>
        <dbReference type="RuleBase" id="RU003346"/>
    </source>
</evidence>
<evidence type="ECO:0000313" key="10">
    <source>
        <dbReference type="EMBL" id="GJQ10575.1"/>
    </source>
</evidence>
<dbReference type="InterPro" id="IPR005828">
    <property type="entry name" value="MFS_sugar_transport-like"/>
</dbReference>
<organism evidence="10 11">
    <name type="scientific">Galdieria partita</name>
    <dbReference type="NCBI Taxonomy" id="83374"/>
    <lineage>
        <taxon>Eukaryota</taxon>
        <taxon>Rhodophyta</taxon>
        <taxon>Bangiophyceae</taxon>
        <taxon>Galdieriales</taxon>
        <taxon>Galdieriaceae</taxon>
        <taxon>Galdieria</taxon>
    </lineage>
</organism>
<feature type="transmembrane region" description="Helical" evidence="8">
    <location>
        <begin position="291"/>
        <end position="319"/>
    </location>
</feature>
<accession>A0A9C7PUJ5</accession>
<dbReference type="OrthoDB" id="6339427at2759"/>
<dbReference type="PROSITE" id="PS00217">
    <property type="entry name" value="SUGAR_TRANSPORT_2"/>
    <property type="match status" value="1"/>
</dbReference>
<dbReference type="PRINTS" id="PR00171">
    <property type="entry name" value="SUGRTRNSPORT"/>
</dbReference>
<dbReference type="InterPro" id="IPR020846">
    <property type="entry name" value="MFS_dom"/>
</dbReference>
<dbReference type="InterPro" id="IPR005829">
    <property type="entry name" value="Sugar_transporter_CS"/>
</dbReference>
<dbReference type="AlphaFoldDB" id="A0A9C7PUJ5"/>
<evidence type="ECO:0000313" key="11">
    <source>
        <dbReference type="Proteomes" id="UP001061958"/>
    </source>
</evidence>
<dbReference type="NCBIfam" id="TIGR00879">
    <property type="entry name" value="SP"/>
    <property type="match status" value="1"/>
</dbReference>
<feature type="transmembrane region" description="Helical" evidence="8">
    <location>
        <begin position="424"/>
        <end position="445"/>
    </location>
</feature>
<sequence length="531" mass="59525">MALQNDLNGVEKVKLGDDARILETSNEVDEKNAIEEDNKDEGITNLLRFFLFVTCWGSTMMGMDLGLTGGAALYVEPALHISSNEWSWIASGAGWGCVIGSILATPLSFIIGRKPVLITSSILYMVGVVIAASSFSWGQLLGGRLIMGVGIGTEAMTIPMYISEVVPKSHRGGHLNIFNSLQALGTFLAWVVSSIFLNVHPGSWRYILGSGFVGPFIQLIGLFFLPESPRFLMLKRKPELARQSWRKYRRETPLSERDYHEMVTKLEEEMASQIDFVSAIKEIITDPKRRATFIVGGVLAIYQQWNGASSVGYYMAILLKSLGLTSHESDYVQMPIGFWSFCWTLPAYYWLDRYGRRTMLLISFPIFMIGELIAGSSIYVSNTNQRAAGFIIGMLIFYLGFQIGISPVAWVTNGEIYELHVRNYGMAWASALLLGSLALSTLLFSKQVAVFTIQGTFYFYVGVSLFFWIFHFIFLPETKGLQLEDIRDLFSEGLVGLAKKHLREAKEAVHYYILRQSSMKEVQRNSSESQS</sequence>
<dbReference type="InterPro" id="IPR036259">
    <property type="entry name" value="MFS_trans_sf"/>
</dbReference>
<dbReference type="Gene3D" id="1.20.1250.20">
    <property type="entry name" value="MFS general substrate transporter like domains"/>
    <property type="match status" value="1"/>
</dbReference>
<feature type="transmembrane region" description="Helical" evidence="8">
    <location>
        <begin position="358"/>
        <end position="381"/>
    </location>
</feature>
<dbReference type="Pfam" id="PF00083">
    <property type="entry name" value="Sugar_tr"/>
    <property type="match status" value="1"/>
</dbReference>
<feature type="transmembrane region" description="Helical" evidence="8">
    <location>
        <begin position="116"/>
        <end position="135"/>
    </location>
</feature>
<dbReference type="PANTHER" id="PTHR48020">
    <property type="entry name" value="PROTON MYO-INOSITOL COTRANSPORTER"/>
    <property type="match status" value="1"/>
</dbReference>
<proteinExistence type="inferred from homology"/>
<reference evidence="10" key="2">
    <citation type="submission" date="2022-01" db="EMBL/GenBank/DDBJ databases">
        <authorList>
            <person name="Hirooka S."/>
            <person name="Miyagishima S.Y."/>
        </authorList>
    </citation>
    <scope>NUCLEOTIDE SEQUENCE</scope>
    <source>
        <strain evidence="10">NBRC 102759</strain>
    </source>
</reference>
<dbReference type="InterPro" id="IPR050814">
    <property type="entry name" value="Myo-inositol_Transporter"/>
</dbReference>
<comment type="subcellular location">
    <subcellularLocation>
        <location evidence="1">Membrane</location>
        <topology evidence="1">Multi-pass membrane protein</topology>
    </subcellularLocation>
</comment>
<dbReference type="GO" id="GO:0016020">
    <property type="term" value="C:membrane"/>
    <property type="evidence" value="ECO:0007669"/>
    <property type="project" value="UniProtKB-SubCell"/>
</dbReference>
<evidence type="ECO:0000256" key="5">
    <source>
        <dbReference type="ARBA" id="ARBA00022989"/>
    </source>
</evidence>
<gene>
    <name evidence="10" type="ORF">GpartN1_g2366.t1</name>
</gene>
<feature type="transmembrane region" description="Helical" evidence="8">
    <location>
        <begin position="457"/>
        <end position="475"/>
    </location>
</feature>
<name>A0A9C7PUJ5_9RHOD</name>
<evidence type="ECO:0000256" key="4">
    <source>
        <dbReference type="ARBA" id="ARBA00022692"/>
    </source>
</evidence>
<dbReference type="PANTHER" id="PTHR48020:SF12">
    <property type="entry name" value="PROTON MYO-INOSITOL COTRANSPORTER"/>
    <property type="match status" value="1"/>
</dbReference>
<dbReference type="EMBL" id="BQMJ01000017">
    <property type="protein sequence ID" value="GJQ10575.1"/>
    <property type="molecule type" value="Genomic_DNA"/>
</dbReference>
<keyword evidence="6 8" id="KW-0472">Membrane</keyword>
<dbReference type="SUPFAM" id="SSF103473">
    <property type="entry name" value="MFS general substrate transporter"/>
    <property type="match status" value="1"/>
</dbReference>
<evidence type="ECO:0000256" key="6">
    <source>
        <dbReference type="ARBA" id="ARBA00023136"/>
    </source>
</evidence>
<comment type="similarity">
    <text evidence="2 7">Belongs to the major facilitator superfamily. Sugar transporter (TC 2.A.1.1) family.</text>
</comment>
<dbReference type="PROSITE" id="PS50850">
    <property type="entry name" value="MFS"/>
    <property type="match status" value="1"/>
</dbReference>
<feature type="transmembrane region" description="Helical" evidence="8">
    <location>
        <begin position="331"/>
        <end position="351"/>
    </location>
</feature>
<evidence type="ECO:0000256" key="1">
    <source>
        <dbReference type="ARBA" id="ARBA00004141"/>
    </source>
</evidence>
<keyword evidence="4 8" id="KW-0812">Transmembrane</keyword>
<reference evidence="10" key="1">
    <citation type="journal article" date="2022" name="Proc. Natl. Acad. Sci. U.S.A.">
        <title>Life cycle and functional genomics of the unicellular red alga Galdieria for elucidating algal and plant evolution and industrial use.</title>
        <authorList>
            <person name="Hirooka S."/>
            <person name="Itabashi T."/>
            <person name="Ichinose T.M."/>
            <person name="Onuma R."/>
            <person name="Fujiwara T."/>
            <person name="Yamashita S."/>
            <person name="Jong L.W."/>
            <person name="Tomita R."/>
            <person name="Iwane A.H."/>
            <person name="Miyagishima S.Y."/>
        </authorList>
    </citation>
    <scope>NUCLEOTIDE SEQUENCE</scope>
    <source>
        <strain evidence="10">NBRC 102759</strain>
    </source>
</reference>
<keyword evidence="11" id="KW-1185">Reference proteome</keyword>
<evidence type="ECO:0000256" key="2">
    <source>
        <dbReference type="ARBA" id="ARBA00010992"/>
    </source>
</evidence>
<protein>
    <recommendedName>
        <fullName evidence="9">Major facilitator superfamily (MFS) profile domain-containing protein</fullName>
    </recommendedName>
</protein>
<dbReference type="InterPro" id="IPR003663">
    <property type="entry name" value="Sugar/inositol_transpt"/>
</dbReference>
<dbReference type="Proteomes" id="UP001061958">
    <property type="component" value="Unassembled WGS sequence"/>
</dbReference>
<dbReference type="GO" id="GO:0022857">
    <property type="term" value="F:transmembrane transporter activity"/>
    <property type="evidence" value="ECO:0007669"/>
    <property type="project" value="InterPro"/>
</dbReference>
<feature type="transmembrane region" description="Helical" evidence="8">
    <location>
        <begin position="141"/>
        <end position="163"/>
    </location>
</feature>
<feature type="transmembrane region" description="Helical" evidence="8">
    <location>
        <begin position="86"/>
        <end position="104"/>
    </location>
</feature>
<evidence type="ECO:0000259" key="9">
    <source>
        <dbReference type="PROSITE" id="PS50850"/>
    </source>
</evidence>
<evidence type="ECO:0000256" key="8">
    <source>
        <dbReference type="SAM" id="Phobius"/>
    </source>
</evidence>
<feature type="transmembrane region" description="Helical" evidence="8">
    <location>
        <begin position="49"/>
        <end position="74"/>
    </location>
</feature>
<feature type="transmembrane region" description="Helical" evidence="8">
    <location>
        <begin position="175"/>
        <end position="197"/>
    </location>
</feature>
<keyword evidence="3 7" id="KW-0813">Transport</keyword>